<keyword evidence="2" id="KW-0472">Membrane</keyword>
<dbReference type="GO" id="GO:0005230">
    <property type="term" value="F:extracellular ligand-gated monoatomic ion channel activity"/>
    <property type="evidence" value="ECO:0007669"/>
    <property type="project" value="InterPro"/>
</dbReference>
<evidence type="ECO:0000256" key="2">
    <source>
        <dbReference type="SAM" id="Phobius"/>
    </source>
</evidence>
<keyword evidence="2" id="KW-1133">Transmembrane helix</keyword>
<dbReference type="AlphaFoldDB" id="A0A7S1YUU6"/>
<feature type="transmembrane region" description="Helical" evidence="2">
    <location>
        <begin position="472"/>
        <end position="492"/>
    </location>
</feature>
<dbReference type="GO" id="GO:0016020">
    <property type="term" value="C:membrane"/>
    <property type="evidence" value="ECO:0007669"/>
    <property type="project" value="UniProtKB-SubCell"/>
</dbReference>
<evidence type="ECO:0000256" key="1">
    <source>
        <dbReference type="ARBA" id="ARBA00004141"/>
    </source>
</evidence>
<dbReference type="InterPro" id="IPR006201">
    <property type="entry name" value="Neur_channel"/>
</dbReference>
<dbReference type="PANTHER" id="PTHR18945">
    <property type="entry name" value="NEUROTRANSMITTER GATED ION CHANNEL"/>
    <property type="match status" value="1"/>
</dbReference>
<dbReference type="Gene3D" id="1.20.58.390">
    <property type="entry name" value="Neurotransmitter-gated ion-channel transmembrane domain"/>
    <property type="match status" value="1"/>
</dbReference>
<dbReference type="EMBL" id="HBGO01001079">
    <property type="protein sequence ID" value="CAD9319722.1"/>
    <property type="molecule type" value="Transcribed_RNA"/>
</dbReference>
<dbReference type="SUPFAM" id="SSF90112">
    <property type="entry name" value="Neurotransmitter-gated ion-channel transmembrane pore"/>
    <property type="match status" value="1"/>
</dbReference>
<feature type="transmembrane region" description="Helical" evidence="2">
    <location>
        <begin position="408"/>
        <end position="429"/>
    </location>
</feature>
<feature type="transmembrane region" description="Helical" evidence="2">
    <location>
        <begin position="441"/>
        <end position="460"/>
    </location>
</feature>
<feature type="transmembrane region" description="Helical" evidence="2">
    <location>
        <begin position="504"/>
        <end position="526"/>
    </location>
</feature>
<proteinExistence type="predicted"/>
<name>A0A7S1YUU6_TRICV</name>
<sequence>MVLSKTGSVRKHLLHGRDFVEALRKGMEFQIAQPLPEPPEGLYVGFTIKDFNETLIIYETTLDTKTLKLDGRTMGISGKFEHRIHKTLDLMTNKSTLGNPALVAKECFKGVWFPRSQRMMVQGESWESNSRHEEIMFDLDQYDLFFRENIIVGNSASETPESGSHLSSDAKFDEAVFLRRIPQSVAFMSHHKIMEFLNVDTDHFKTLRDLTKFAEDPNFKNDLRISMRILSFTGIDQVSQSFGARLEVTFTWLPTVQDMIYYISGGGDPDWEPEWCPMRPILTNKIEHREEPIDEPVHLVKIEKNGSFYHVLRQRYKFNSTFLAALELQNFPFDIQEFHLNLKMPKYFDKTNISFDKVVWVRSVAEQFDSSEWRAYLEDISIQGFRFDRDDYMHFSIVLKTERAWQVYFYRVILVMSLISVCSLFIIVLDAVDEIGDRLGYLVTMFLAALAYSIVITDYLPSLSYLTILDIYVSLTYVFICALMVSQVLQRFFTNEENIRLIDFNMNCCFLGVWLLGHCIFGVLSTRRYWRDEAKKLLVDENLKCEFMLRPDLRRVTKWKGYHRPGGKKFSKVLLAKNDREESSAEKD</sequence>
<dbReference type="SUPFAM" id="SSF63712">
    <property type="entry name" value="Nicotinic receptor ligand binding domain-like"/>
    <property type="match status" value="1"/>
</dbReference>
<organism evidence="3">
    <name type="scientific">Trieres chinensis</name>
    <name type="common">Marine centric diatom</name>
    <name type="synonym">Odontella sinensis</name>
    <dbReference type="NCBI Taxonomy" id="1514140"/>
    <lineage>
        <taxon>Eukaryota</taxon>
        <taxon>Sar</taxon>
        <taxon>Stramenopiles</taxon>
        <taxon>Ochrophyta</taxon>
        <taxon>Bacillariophyta</taxon>
        <taxon>Mediophyceae</taxon>
        <taxon>Biddulphiophycidae</taxon>
        <taxon>Eupodiscales</taxon>
        <taxon>Parodontellaceae</taxon>
        <taxon>Trieres</taxon>
    </lineage>
</organism>
<reference evidence="3" key="1">
    <citation type="submission" date="2021-01" db="EMBL/GenBank/DDBJ databases">
        <authorList>
            <person name="Corre E."/>
            <person name="Pelletier E."/>
            <person name="Niang G."/>
            <person name="Scheremetjew M."/>
            <person name="Finn R."/>
            <person name="Kale V."/>
            <person name="Holt S."/>
            <person name="Cochrane G."/>
            <person name="Meng A."/>
            <person name="Brown T."/>
            <person name="Cohen L."/>
        </authorList>
    </citation>
    <scope>NUCLEOTIDE SEQUENCE</scope>
    <source>
        <strain evidence="3">Grunow 1884</strain>
    </source>
</reference>
<dbReference type="InterPro" id="IPR036734">
    <property type="entry name" value="Neur_chan_lig-bd_sf"/>
</dbReference>
<comment type="subcellular location">
    <subcellularLocation>
        <location evidence="1">Membrane</location>
        <topology evidence="1">Multi-pass membrane protein</topology>
    </subcellularLocation>
</comment>
<evidence type="ECO:0000313" key="3">
    <source>
        <dbReference type="EMBL" id="CAD9319722.1"/>
    </source>
</evidence>
<protein>
    <recommendedName>
        <fullName evidence="4">Neurotransmitter-gated ion-channel ligand-binding domain-containing protein</fullName>
    </recommendedName>
</protein>
<dbReference type="GO" id="GO:0004888">
    <property type="term" value="F:transmembrane signaling receptor activity"/>
    <property type="evidence" value="ECO:0007669"/>
    <property type="project" value="InterPro"/>
</dbReference>
<gene>
    <name evidence="3" type="ORF">OSIN01602_LOCUS587</name>
</gene>
<dbReference type="InterPro" id="IPR036719">
    <property type="entry name" value="Neuro-gated_channel_TM_sf"/>
</dbReference>
<accession>A0A7S1YUU6</accession>
<keyword evidence="2" id="KW-0812">Transmembrane</keyword>
<dbReference type="Gene3D" id="2.70.170.10">
    <property type="entry name" value="Neurotransmitter-gated ion-channel ligand-binding domain"/>
    <property type="match status" value="1"/>
</dbReference>
<dbReference type="InterPro" id="IPR038050">
    <property type="entry name" value="Neuro_actylchol_rec"/>
</dbReference>
<evidence type="ECO:0008006" key="4">
    <source>
        <dbReference type="Google" id="ProtNLM"/>
    </source>
</evidence>